<dbReference type="PATRIC" id="fig|1393034.3.peg.1347"/>
<comment type="caution">
    <text evidence="2">The sequence shown here is derived from an EMBL/GenBank/DDBJ whole genome shotgun (WGS) entry which is preliminary data.</text>
</comment>
<keyword evidence="1" id="KW-0472">Membrane</keyword>
<name>A0A133XQ16_9ACTN</name>
<dbReference type="AlphaFoldDB" id="A0A133XQ16"/>
<dbReference type="STRING" id="1393034.HMPREF3192_01384"/>
<dbReference type="Proteomes" id="UP000070675">
    <property type="component" value="Unassembled WGS sequence"/>
</dbReference>
<reference evidence="3" key="1">
    <citation type="submission" date="2016-01" db="EMBL/GenBank/DDBJ databases">
        <authorList>
            <person name="Mitreva M."/>
            <person name="Pepin K.H."/>
            <person name="Mihindukulasuriya K.A."/>
            <person name="Fulton R."/>
            <person name="Fronick C."/>
            <person name="O'Laughlin M."/>
            <person name="Miner T."/>
            <person name="Herter B."/>
            <person name="Rosa B.A."/>
            <person name="Cordes M."/>
            <person name="Tomlinson C."/>
            <person name="Wollam A."/>
            <person name="Palsikar V.B."/>
            <person name="Mardis E.R."/>
            <person name="Wilson R.K."/>
        </authorList>
    </citation>
    <scope>NUCLEOTIDE SEQUENCE [LARGE SCALE GENOMIC DNA]</scope>
    <source>
        <strain evidence="3">DNF00019</strain>
    </source>
</reference>
<dbReference type="RefSeq" id="WP_066306447.1">
    <property type="nucleotide sequence ID" value="NZ_KQ959516.1"/>
</dbReference>
<gene>
    <name evidence="2" type="ORF">HMPREF3192_01384</name>
</gene>
<organism evidence="2 3">
    <name type="scientific">Atopobium deltae</name>
    <dbReference type="NCBI Taxonomy" id="1393034"/>
    <lineage>
        <taxon>Bacteria</taxon>
        <taxon>Bacillati</taxon>
        <taxon>Actinomycetota</taxon>
        <taxon>Coriobacteriia</taxon>
        <taxon>Coriobacteriales</taxon>
        <taxon>Atopobiaceae</taxon>
        <taxon>Atopobium</taxon>
    </lineage>
</organism>
<protein>
    <submittedName>
        <fullName evidence="2">Uncharacterized protein</fullName>
    </submittedName>
</protein>
<feature type="transmembrane region" description="Helical" evidence="1">
    <location>
        <begin position="89"/>
        <end position="111"/>
    </location>
</feature>
<proteinExistence type="predicted"/>
<evidence type="ECO:0000313" key="3">
    <source>
        <dbReference type="Proteomes" id="UP000070675"/>
    </source>
</evidence>
<dbReference type="EMBL" id="LSCR01000042">
    <property type="protein sequence ID" value="KXB33013.1"/>
    <property type="molecule type" value="Genomic_DNA"/>
</dbReference>
<keyword evidence="3" id="KW-1185">Reference proteome</keyword>
<accession>A0A133XQ16</accession>
<evidence type="ECO:0000256" key="1">
    <source>
        <dbReference type="SAM" id="Phobius"/>
    </source>
</evidence>
<keyword evidence="1" id="KW-0812">Transmembrane</keyword>
<feature type="transmembrane region" description="Helical" evidence="1">
    <location>
        <begin position="57"/>
        <end position="77"/>
    </location>
</feature>
<evidence type="ECO:0000313" key="2">
    <source>
        <dbReference type="EMBL" id="KXB33013.1"/>
    </source>
</evidence>
<sequence>MSQHTDDVLPREMNDIYNSKLYKYVYYTVTLLAMGALLLELIRMMGVHFISLEFENTLLKGIIWSIFCYVVLLPRPWFNETGLKQPFRWYVAFVIIDLLSLLLCLLGYFFWPF</sequence>
<keyword evidence="1" id="KW-1133">Transmembrane helix</keyword>
<feature type="transmembrane region" description="Helical" evidence="1">
    <location>
        <begin position="24"/>
        <end position="45"/>
    </location>
</feature>